<proteinExistence type="inferred from homology"/>
<evidence type="ECO:0000313" key="13">
    <source>
        <dbReference type="Proteomes" id="UP001217089"/>
    </source>
</evidence>
<evidence type="ECO:0000256" key="6">
    <source>
        <dbReference type="ARBA" id="ARBA00022824"/>
    </source>
</evidence>
<keyword evidence="8" id="KW-0443">Lipid metabolism</keyword>
<dbReference type="CDD" id="cd07987">
    <property type="entry name" value="LPLAT_MGAT-like"/>
    <property type="match status" value="1"/>
</dbReference>
<keyword evidence="7" id="KW-1133">Transmembrane helix</keyword>
<dbReference type="EC" id="2.3.1.-" evidence="11"/>
<keyword evidence="13" id="KW-1185">Reference proteome</keyword>
<reference evidence="12 13" key="1">
    <citation type="submission" date="2022-12" db="EMBL/GenBank/DDBJ databases">
        <title>Chromosome-level genome of Tegillarca granosa.</title>
        <authorList>
            <person name="Kim J."/>
        </authorList>
    </citation>
    <scope>NUCLEOTIDE SEQUENCE [LARGE SCALE GENOMIC DNA]</scope>
    <source>
        <strain evidence="12">Teg-2019</strain>
        <tissue evidence="12">Adductor muscle</tissue>
    </source>
</reference>
<evidence type="ECO:0000313" key="12">
    <source>
        <dbReference type="EMBL" id="KAJ8310372.1"/>
    </source>
</evidence>
<keyword evidence="5" id="KW-0812">Transmembrane</keyword>
<dbReference type="PANTHER" id="PTHR12317:SF79">
    <property type="entry name" value="ACYLTRANSFERASE"/>
    <property type="match status" value="1"/>
</dbReference>
<dbReference type="InterPro" id="IPR007130">
    <property type="entry name" value="DAGAT"/>
</dbReference>
<accession>A0ABQ9EYX5</accession>
<evidence type="ECO:0000256" key="5">
    <source>
        <dbReference type="ARBA" id="ARBA00022692"/>
    </source>
</evidence>
<dbReference type="Pfam" id="PF03982">
    <property type="entry name" value="DAGAT"/>
    <property type="match status" value="1"/>
</dbReference>
<gene>
    <name evidence="12" type="ORF">KUTeg_012237</name>
</gene>
<keyword evidence="3" id="KW-0444">Lipid biosynthesis</keyword>
<evidence type="ECO:0000256" key="4">
    <source>
        <dbReference type="ARBA" id="ARBA00022679"/>
    </source>
</evidence>
<evidence type="ECO:0000256" key="1">
    <source>
        <dbReference type="ARBA" id="ARBA00004477"/>
    </source>
</evidence>
<evidence type="ECO:0000256" key="2">
    <source>
        <dbReference type="ARBA" id="ARBA00005420"/>
    </source>
</evidence>
<keyword evidence="10" id="KW-0012">Acyltransferase</keyword>
<evidence type="ECO:0000256" key="8">
    <source>
        <dbReference type="ARBA" id="ARBA00023098"/>
    </source>
</evidence>
<dbReference type="EMBL" id="JARBDR010000640">
    <property type="protein sequence ID" value="KAJ8310372.1"/>
    <property type="molecule type" value="Genomic_DNA"/>
</dbReference>
<evidence type="ECO:0000256" key="11">
    <source>
        <dbReference type="RuleBase" id="RU367023"/>
    </source>
</evidence>
<evidence type="ECO:0000256" key="3">
    <source>
        <dbReference type="ARBA" id="ARBA00022516"/>
    </source>
</evidence>
<evidence type="ECO:0000256" key="10">
    <source>
        <dbReference type="ARBA" id="ARBA00023315"/>
    </source>
</evidence>
<sequence>MTKFLGIEFAPLAIPLERRIQTFAVLQWTLSFLFLGFGSLFLVLYTLIFTKYWYLVLVYGIYYYYDRGTSARGGRRVQWIRRWKIWEYMRDFFPAKLIKTADLDPNKNYIMGFHPHGIMSTGAFLHFGTEATGWSEKFPGIRPYLLVLAGHFQFPVYRDYFMTSGAAEVTSASMRYLLTQNGTGNALGLVVGGALEALEAFPGRFNLKLKNKKDIFDQMDNPPGSLLRKLQDFLTKYLGFSPPVFHGRGVFNYTFGILPYRKPINTVVGKPIDVEKMSNPTQEDIDKLHQKYLDCLKELFEEHKTQYGVDKDKHLCFID</sequence>
<keyword evidence="4 11" id="KW-0808">Transferase</keyword>
<evidence type="ECO:0000256" key="9">
    <source>
        <dbReference type="ARBA" id="ARBA00023136"/>
    </source>
</evidence>
<evidence type="ECO:0000256" key="7">
    <source>
        <dbReference type="ARBA" id="ARBA00022989"/>
    </source>
</evidence>
<comment type="similarity">
    <text evidence="2 11">Belongs to the diacylglycerol acyltransferase family.</text>
</comment>
<organism evidence="12 13">
    <name type="scientific">Tegillarca granosa</name>
    <name type="common">Malaysian cockle</name>
    <name type="synonym">Anadara granosa</name>
    <dbReference type="NCBI Taxonomy" id="220873"/>
    <lineage>
        <taxon>Eukaryota</taxon>
        <taxon>Metazoa</taxon>
        <taxon>Spiralia</taxon>
        <taxon>Lophotrochozoa</taxon>
        <taxon>Mollusca</taxon>
        <taxon>Bivalvia</taxon>
        <taxon>Autobranchia</taxon>
        <taxon>Pteriomorphia</taxon>
        <taxon>Arcoida</taxon>
        <taxon>Arcoidea</taxon>
        <taxon>Arcidae</taxon>
        <taxon>Tegillarca</taxon>
    </lineage>
</organism>
<keyword evidence="9" id="KW-0472">Membrane</keyword>
<name>A0ABQ9EYX5_TEGGR</name>
<comment type="subcellular location">
    <subcellularLocation>
        <location evidence="1 11">Endoplasmic reticulum membrane</location>
        <topology evidence="1 11">Multi-pass membrane protein</topology>
    </subcellularLocation>
</comment>
<protein>
    <recommendedName>
        <fullName evidence="11">Acyltransferase</fullName>
        <ecNumber evidence="11">2.3.1.-</ecNumber>
    </recommendedName>
</protein>
<dbReference type="Proteomes" id="UP001217089">
    <property type="component" value="Unassembled WGS sequence"/>
</dbReference>
<keyword evidence="6 11" id="KW-0256">Endoplasmic reticulum</keyword>
<dbReference type="PANTHER" id="PTHR12317">
    <property type="entry name" value="DIACYLGLYCEROL O-ACYLTRANSFERASE"/>
    <property type="match status" value="1"/>
</dbReference>
<comment type="caution">
    <text evidence="12">The sequence shown here is derived from an EMBL/GenBank/DDBJ whole genome shotgun (WGS) entry which is preliminary data.</text>
</comment>